<dbReference type="AlphaFoldDB" id="A0A8S9H606"/>
<evidence type="ECO:0000313" key="1">
    <source>
        <dbReference type="EMBL" id="KAF2533356.1"/>
    </source>
</evidence>
<comment type="caution">
    <text evidence="2">The sequence shown here is derived from an EMBL/GenBank/DDBJ whole genome shotgun (WGS) entry which is preliminary data.</text>
</comment>
<name>A0A8S9H606_BRACR</name>
<sequence length="182" mass="21065">MSIYPKGSSSSRHIFLGLVLPRAVSRSTRKCHQTVIKLLLLRQESSPDRLATTSIEETWFTRTQLVILFKMDFGFMSQREKQSQQAQAGAFSRHHSLTNTQANNLLGTHDLNTRLRVGNSSVNVYFRHKFKLNLLFIRHEFAVDSLFVRHEFTKTHLWLDMSLQKLSFYQARVLSKLVSVLA</sequence>
<organism evidence="2 3">
    <name type="scientific">Brassica cretica</name>
    <name type="common">Mustard</name>
    <dbReference type="NCBI Taxonomy" id="69181"/>
    <lineage>
        <taxon>Eukaryota</taxon>
        <taxon>Viridiplantae</taxon>
        <taxon>Streptophyta</taxon>
        <taxon>Embryophyta</taxon>
        <taxon>Tracheophyta</taxon>
        <taxon>Spermatophyta</taxon>
        <taxon>Magnoliopsida</taxon>
        <taxon>eudicotyledons</taxon>
        <taxon>Gunneridae</taxon>
        <taxon>Pentapetalae</taxon>
        <taxon>rosids</taxon>
        <taxon>malvids</taxon>
        <taxon>Brassicales</taxon>
        <taxon>Brassicaceae</taxon>
        <taxon>Brassiceae</taxon>
        <taxon>Brassica</taxon>
    </lineage>
</organism>
<dbReference type="Proteomes" id="UP000712281">
    <property type="component" value="Unassembled WGS sequence"/>
</dbReference>
<dbReference type="EMBL" id="QGKY02002305">
    <property type="protein sequence ID" value="KAF2533356.1"/>
    <property type="molecule type" value="Genomic_DNA"/>
</dbReference>
<gene>
    <name evidence="2" type="ORF">F2Q68_00035080</name>
    <name evidence="1" type="ORF">F2Q70_00030659</name>
</gene>
<evidence type="ECO:0000313" key="2">
    <source>
        <dbReference type="EMBL" id="KAF2553309.1"/>
    </source>
</evidence>
<accession>A0A8S9H606</accession>
<proteinExistence type="predicted"/>
<protein>
    <submittedName>
        <fullName evidence="2">Uncharacterized protein</fullName>
    </submittedName>
</protein>
<evidence type="ECO:0000313" key="3">
    <source>
        <dbReference type="Proteomes" id="UP000712281"/>
    </source>
</evidence>
<reference evidence="2" key="1">
    <citation type="submission" date="2019-12" db="EMBL/GenBank/DDBJ databases">
        <title>Genome sequencing and annotation of Brassica cretica.</title>
        <authorList>
            <person name="Studholme D.J."/>
            <person name="Sarris P.F."/>
        </authorList>
    </citation>
    <scope>NUCLEOTIDE SEQUENCE</scope>
    <source>
        <strain evidence="2">PFS-001/15</strain>
        <strain evidence="1">PFS-102/07</strain>
        <tissue evidence="2">Leaf</tissue>
    </source>
</reference>
<dbReference type="EMBL" id="QGKW02001988">
    <property type="protein sequence ID" value="KAF2553309.1"/>
    <property type="molecule type" value="Genomic_DNA"/>
</dbReference>